<dbReference type="GeneID" id="25329952"/>
<feature type="compositionally biased region" description="Acidic residues" evidence="1">
    <location>
        <begin position="178"/>
        <end position="187"/>
    </location>
</feature>
<feature type="region of interest" description="Disordered" evidence="1">
    <location>
        <begin position="117"/>
        <end position="207"/>
    </location>
</feature>
<keyword evidence="3" id="KW-1185">Reference proteome</keyword>
<gene>
    <name evidence="2" type="ORF">PV05_08044</name>
</gene>
<dbReference type="EMBL" id="KN847321">
    <property type="protein sequence ID" value="KIW52405.1"/>
    <property type="molecule type" value="Genomic_DNA"/>
</dbReference>
<organism evidence="2 3">
    <name type="scientific">Exophiala xenobiotica</name>
    <dbReference type="NCBI Taxonomy" id="348802"/>
    <lineage>
        <taxon>Eukaryota</taxon>
        <taxon>Fungi</taxon>
        <taxon>Dikarya</taxon>
        <taxon>Ascomycota</taxon>
        <taxon>Pezizomycotina</taxon>
        <taxon>Eurotiomycetes</taxon>
        <taxon>Chaetothyriomycetidae</taxon>
        <taxon>Chaetothyriales</taxon>
        <taxon>Herpotrichiellaceae</taxon>
        <taxon>Exophiala</taxon>
    </lineage>
</organism>
<dbReference type="Proteomes" id="UP000054342">
    <property type="component" value="Unassembled WGS sequence"/>
</dbReference>
<sequence>MSSIGPLCSHNPLNFASIPARRSEMSPPAASRLHFVASWKLNTESARDEPKLRKLLGHISVYDQTRTLVQSQTPSSDDPESNELSTYLQQHVPCFRDFQAAIALQLATMAEAKAAASQLAEEEDNNSDEEEIDSDYDSYDGDWSDADTAAGSDESYTDDEGSDGQWSSCTSPTSSSSEPEDAEEDQADLWAIRPLAPMIRNPSAHLG</sequence>
<evidence type="ECO:0000256" key="1">
    <source>
        <dbReference type="SAM" id="MobiDB-lite"/>
    </source>
</evidence>
<feature type="compositionally biased region" description="Acidic residues" evidence="1">
    <location>
        <begin position="120"/>
        <end position="145"/>
    </location>
</feature>
<accession>A0A0D2ECI3</accession>
<feature type="compositionally biased region" description="Low complexity" evidence="1">
    <location>
        <begin position="167"/>
        <end position="177"/>
    </location>
</feature>
<protein>
    <submittedName>
        <fullName evidence="2">Uncharacterized protein</fullName>
    </submittedName>
</protein>
<reference evidence="2 3" key="1">
    <citation type="submission" date="2015-01" db="EMBL/GenBank/DDBJ databases">
        <title>The Genome Sequence of Exophiala xenobiotica CBS118157.</title>
        <authorList>
            <consortium name="The Broad Institute Genomics Platform"/>
            <person name="Cuomo C."/>
            <person name="de Hoog S."/>
            <person name="Gorbushina A."/>
            <person name="Stielow B."/>
            <person name="Teixiera M."/>
            <person name="Abouelleil A."/>
            <person name="Chapman S.B."/>
            <person name="Priest M."/>
            <person name="Young S.K."/>
            <person name="Wortman J."/>
            <person name="Nusbaum C."/>
            <person name="Birren B."/>
        </authorList>
    </citation>
    <scope>NUCLEOTIDE SEQUENCE [LARGE SCALE GENOMIC DNA]</scope>
    <source>
        <strain evidence="2 3">CBS 118157</strain>
    </source>
</reference>
<dbReference type="HOGENOM" id="CLU_1272144_0_0_1"/>
<dbReference type="AlphaFoldDB" id="A0A0D2ECI3"/>
<evidence type="ECO:0000313" key="2">
    <source>
        <dbReference type="EMBL" id="KIW52405.1"/>
    </source>
</evidence>
<proteinExistence type="predicted"/>
<name>A0A0D2ECI3_9EURO</name>
<dbReference type="OrthoDB" id="4118851at2759"/>
<evidence type="ECO:0000313" key="3">
    <source>
        <dbReference type="Proteomes" id="UP000054342"/>
    </source>
</evidence>
<dbReference type="RefSeq" id="XP_013312989.1">
    <property type="nucleotide sequence ID" value="XM_013457535.1"/>
</dbReference>